<dbReference type="Proteomes" id="UP001231189">
    <property type="component" value="Unassembled WGS sequence"/>
</dbReference>
<dbReference type="EMBL" id="JAUUTY010000006">
    <property type="protein sequence ID" value="KAK1614201.1"/>
    <property type="molecule type" value="Genomic_DNA"/>
</dbReference>
<feature type="domain" description="F-box protein AT5G49610-like beta-propeller" evidence="2">
    <location>
        <begin position="111"/>
        <end position="350"/>
    </location>
</feature>
<dbReference type="InterPro" id="IPR036047">
    <property type="entry name" value="F-box-like_dom_sf"/>
</dbReference>
<reference evidence="3" key="1">
    <citation type="submission" date="2023-07" db="EMBL/GenBank/DDBJ databases">
        <title>A chromosome-level genome assembly of Lolium multiflorum.</title>
        <authorList>
            <person name="Chen Y."/>
            <person name="Copetti D."/>
            <person name="Kolliker R."/>
            <person name="Studer B."/>
        </authorList>
    </citation>
    <scope>NUCLEOTIDE SEQUENCE</scope>
    <source>
        <strain evidence="3">02402/16</strain>
        <tissue evidence="3">Leaf</tissue>
    </source>
</reference>
<sequence>MTLRRLSCSPAAPPLEDDNLLAEILLRLPPLPSSLPRASAVSRRWRSLASDPRFSRRFRAHHRRNSPHLGCFVNDFRNVLFQPALQAPNRIPPCRFALPIDQDDHFRPLGCRHGLVLILHLSRNQLLVWEPVTGDQYRLDIPPGSGDTVSAAVLRPAGDGRYFQVVLIGTNGMHLGCASVYSSETGLWGNLTTAPCVYPGMPAVMVGDSLYWVVVGRPFGILEFDLGVGGPCIIPMPEDSNAVEICDMWLIRAEGGGLGFLVLSGFSLQLWKRQTNCDGVASWVLGRTIALDKLLPINSDDEHIPLILGYAEDNNAVFVWTSSGVFMVRLESLQFQKFFESEYWYKYYPFEGVYTAGTSSVRI</sequence>
<organism evidence="3 4">
    <name type="scientific">Lolium multiflorum</name>
    <name type="common">Italian ryegrass</name>
    <name type="synonym">Lolium perenne subsp. multiflorum</name>
    <dbReference type="NCBI Taxonomy" id="4521"/>
    <lineage>
        <taxon>Eukaryota</taxon>
        <taxon>Viridiplantae</taxon>
        <taxon>Streptophyta</taxon>
        <taxon>Embryophyta</taxon>
        <taxon>Tracheophyta</taxon>
        <taxon>Spermatophyta</taxon>
        <taxon>Magnoliopsida</taxon>
        <taxon>Liliopsida</taxon>
        <taxon>Poales</taxon>
        <taxon>Poaceae</taxon>
        <taxon>BOP clade</taxon>
        <taxon>Pooideae</taxon>
        <taxon>Poodae</taxon>
        <taxon>Poeae</taxon>
        <taxon>Poeae Chloroplast Group 2 (Poeae type)</taxon>
        <taxon>Loliodinae</taxon>
        <taxon>Loliinae</taxon>
        <taxon>Lolium</taxon>
    </lineage>
</organism>
<proteinExistence type="predicted"/>
<dbReference type="InterPro" id="IPR001810">
    <property type="entry name" value="F-box_dom"/>
</dbReference>
<accession>A0AAD8R515</accession>
<dbReference type="Pfam" id="PF23635">
    <property type="entry name" value="Beta-prop_AT5G49610-like"/>
    <property type="match status" value="1"/>
</dbReference>
<feature type="domain" description="F-box" evidence="1">
    <location>
        <begin position="20"/>
        <end position="58"/>
    </location>
</feature>
<dbReference type="SUPFAM" id="SSF81383">
    <property type="entry name" value="F-box domain"/>
    <property type="match status" value="1"/>
</dbReference>
<dbReference type="Pfam" id="PF12937">
    <property type="entry name" value="F-box-like"/>
    <property type="match status" value="1"/>
</dbReference>
<protein>
    <recommendedName>
        <fullName evidence="5">F-box domain-containing protein</fullName>
    </recommendedName>
</protein>
<evidence type="ECO:0000259" key="2">
    <source>
        <dbReference type="Pfam" id="PF23635"/>
    </source>
</evidence>
<gene>
    <name evidence="3" type="ORF">QYE76_019718</name>
</gene>
<dbReference type="PANTHER" id="PTHR32133:SF320">
    <property type="entry name" value="F-BOX DOMAIN-CONTAINING PROTEIN"/>
    <property type="match status" value="1"/>
</dbReference>
<name>A0AAD8R515_LOLMU</name>
<dbReference type="PANTHER" id="PTHR32133">
    <property type="entry name" value="OS07G0120400 PROTEIN"/>
    <property type="match status" value="1"/>
</dbReference>
<dbReference type="AlphaFoldDB" id="A0AAD8R515"/>
<evidence type="ECO:0000259" key="1">
    <source>
        <dbReference type="Pfam" id="PF12937"/>
    </source>
</evidence>
<dbReference type="Gene3D" id="1.20.1280.50">
    <property type="match status" value="1"/>
</dbReference>
<comment type="caution">
    <text evidence="3">The sequence shown here is derived from an EMBL/GenBank/DDBJ whole genome shotgun (WGS) entry which is preliminary data.</text>
</comment>
<evidence type="ECO:0000313" key="4">
    <source>
        <dbReference type="Proteomes" id="UP001231189"/>
    </source>
</evidence>
<evidence type="ECO:0008006" key="5">
    <source>
        <dbReference type="Google" id="ProtNLM"/>
    </source>
</evidence>
<evidence type="ECO:0000313" key="3">
    <source>
        <dbReference type="EMBL" id="KAK1614201.1"/>
    </source>
</evidence>
<dbReference type="InterPro" id="IPR056594">
    <property type="entry name" value="AT5G49610-like_b-prop"/>
</dbReference>
<keyword evidence="4" id="KW-1185">Reference proteome</keyword>